<dbReference type="PANTHER" id="PTHR43048:SF3">
    <property type="entry name" value="METHYLMALONYL-COA EPIMERASE, MITOCHONDRIAL"/>
    <property type="match status" value="1"/>
</dbReference>
<dbReference type="InterPro" id="IPR051785">
    <property type="entry name" value="MMCE/EMCE_epimerase"/>
</dbReference>
<dbReference type="Pfam" id="PF00903">
    <property type="entry name" value="Glyoxalase"/>
    <property type="match status" value="1"/>
</dbReference>
<dbReference type="AlphaFoldDB" id="X1HBS9"/>
<dbReference type="Gene3D" id="3.10.180.10">
    <property type="entry name" value="2,3-Dihydroxybiphenyl 1,2-Dioxygenase, domain 1"/>
    <property type="match status" value="1"/>
</dbReference>
<dbReference type="GO" id="GO:0004493">
    <property type="term" value="F:methylmalonyl-CoA epimerase activity"/>
    <property type="evidence" value="ECO:0007669"/>
    <property type="project" value="TreeGrafter"/>
</dbReference>
<keyword evidence="1" id="KW-0479">Metal-binding</keyword>
<dbReference type="InterPro" id="IPR004360">
    <property type="entry name" value="Glyas_Fos-R_dOase_dom"/>
</dbReference>
<feature type="domain" description="VOC" evidence="2">
    <location>
        <begin position="8"/>
        <end position="120"/>
    </location>
</feature>
<dbReference type="GO" id="GO:0046872">
    <property type="term" value="F:metal ion binding"/>
    <property type="evidence" value="ECO:0007669"/>
    <property type="project" value="UniProtKB-KW"/>
</dbReference>
<dbReference type="PROSITE" id="PS51819">
    <property type="entry name" value="VOC"/>
    <property type="match status" value="1"/>
</dbReference>
<dbReference type="SUPFAM" id="SSF54593">
    <property type="entry name" value="Glyoxalase/Bleomycin resistance protein/Dihydroxybiphenyl dioxygenase"/>
    <property type="match status" value="1"/>
</dbReference>
<evidence type="ECO:0000313" key="3">
    <source>
        <dbReference type="EMBL" id="GAH42773.1"/>
    </source>
</evidence>
<evidence type="ECO:0000256" key="1">
    <source>
        <dbReference type="ARBA" id="ARBA00022723"/>
    </source>
</evidence>
<comment type="caution">
    <text evidence="3">The sequence shown here is derived from an EMBL/GenBank/DDBJ whole genome shotgun (WGS) entry which is preliminary data.</text>
</comment>
<accession>X1HBS9</accession>
<dbReference type="InterPro" id="IPR029068">
    <property type="entry name" value="Glyas_Bleomycin-R_OHBP_Dase"/>
</dbReference>
<dbReference type="GO" id="GO:0046491">
    <property type="term" value="P:L-methylmalonyl-CoA metabolic process"/>
    <property type="evidence" value="ECO:0007669"/>
    <property type="project" value="TreeGrafter"/>
</dbReference>
<sequence length="120" mass="13384">MSDEMIKGFEVVCLWAEDVPETAHFYKVVLGLELLQHHHAGRPHFKVGGVYLTILKGKPHPAEDSDPSRFPLFAFRVNDLDEAVGRLQAHGVDLPWGVEEGGGSRWVMFHDPAGNLIELT</sequence>
<dbReference type="PANTHER" id="PTHR43048">
    <property type="entry name" value="METHYLMALONYL-COA EPIMERASE"/>
    <property type="match status" value="1"/>
</dbReference>
<dbReference type="EMBL" id="BARU01005891">
    <property type="protein sequence ID" value="GAH42773.1"/>
    <property type="molecule type" value="Genomic_DNA"/>
</dbReference>
<organism evidence="3">
    <name type="scientific">marine sediment metagenome</name>
    <dbReference type="NCBI Taxonomy" id="412755"/>
    <lineage>
        <taxon>unclassified sequences</taxon>
        <taxon>metagenomes</taxon>
        <taxon>ecological metagenomes</taxon>
    </lineage>
</organism>
<gene>
    <name evidence="3" type="ORF">S03H2_11555</name>
</gene>
<evidence type="ECO:0000259" key="2">
    <source>
        <dbReference type="PROSITE" id="PS51819"/>
    </source>
</evidence>
<protein>
    <recommendedName>
        <fullName evidence="2">VOC domain-containing protein</fullName>
    </recommendedName>
</protein>
<reference evidence="3" key="1">
    <citation type="journal article" date="2014" name="Front. Microbiol.">
        <title>High frequency of phylogenetically diverse reductive dehalogenase-homologous genes in deep subseafloor sedimentary metagenomes.</title>
        <authorList>
            <person name="Kawai M."/>
            <person name="Futagami T."/>
            <person name="Toyoda A."/>
            <person name="Takaki Y."/>
            <person name="Nishi S."/>
            <person name="Hori S."/>
            <person name="Arai W."/>
            <person name="Tsubouchi T."/>
            <person name="Morono Y."/>
            <person name="Uchiyama I."/>
            <person name="Ito T."/>
            <person name="Fujiyama A."/>
            <person name="Inagaki F."/>
            <person name="Takami H."/>
        </authorList>
    </citation>
    <scope>NUCLEOTIDE SEQUENCE</scope>
    <source>
        <strain evidence="3">Expedition CK06-06</strain>
    </source>
</reference>
<dbReference type="InterPro" id="IPR037523">
    <property type="entry name" value="VOC_core"/>
</dbReference>
<proteinExistence type="predicted"/>
<name>X1HBS9_9ZZZZ</name>